<evidence type="ECO:0000313" key="3">
    <source>
        <dbReference type="EMBL" id="NSJ45553.1"/>
    </source>
</evidence>
<feature type="transmembrane region" description="Helical" evidence="2">
    <location>
        <begin position="26"/>
        <end position="46"/>
    </location>
</feature>
<keyword evidence="2" id="KW-0812">Transmembrane</keyword>
<keyword evidence="2" id="KW-0472">Membrane</keyword>
<evidence type="ECO:0000256" key="1">
    <source>
        <dbReference type="SAM" id="MobiDB-lite"/>
    </source>
</evidence>
<reference evidence="3 4" key="1">
    <citation type="journal article" date="2020" name="Cell Host Microbe">
        <title>Functional and Genomic Variation between Human-Derived Isolates of Lachnospiraceae Reveals Inter- and Intra-Species Diversity.</title>
        <authorList>
            <person name="Sorbara M.T."/>
            <person name="Littmann E.R."/>
            <person name="Fontana E."/>
            <person name="Moody T.U."/>
            <person name="Kohout C.E."/>
            <person name="Gjonbalaj M."/>
            <person name="Eaton V."/>
            <person name="Seok R."/>
            <person name="Leiner I.M."/>
            <person name="Pamer E.G."/>
        </authorList>
    </citation>
    <scope>NUCLEOTIDE SEQUENCE [LARGE SCALE GENOMIC DNA]</scope>
    <source>
        <strain evidence="3 4">MSK.2.26</strain>
    </source>
</reference>
<keyword evidence="2" id="KW-1133">Transmembrane helix</keyword>
<name>A0ABD6LLK0_9FIRM</name>
<dbReference type="RefSeq" id="WP_002587955.1">
    <property type="nucleotide sequence ID" value="NZ_CAUBLB010000042.1"/>
</dbReference>
<proteinExistence type="predicted"/>
<sequence>MSTVGADKTNRSGDKVPGNDGLSADFTLVLAIAAVVIIEIVMRGTAERFPEIVFKKELPVLLNGRLDNREMVGGNFLVFRGVGVIEGPLLERNKSANQIQEPANRLILFLNYSK</sequence>
<comment type="caution">
    <text evidence="3">The sequence shown here is derived from an EMBL/GenBank/DDBJ whole genome shotgun (WGS) entry which is preliminary data.</text>
</comment>
<accession>A0ABD6LLK0</accession>
<feature type="region of interest" description="Disordered" evidence="1">
    <location>
        <begin position="1"/>
        <end position="21"/>
    </location>
</feature>
<dbReference type="EMBL" id="JAAISW010000039">
    <property type="protein sequence ID" value="NSJ45553.1"/>
    <property type="molecule type" value="Genomic_DNA"/>
</dbReference>
<organism evidence="3 4">
    <name type="scientific">Enterocloster clostridioformis</name>
    <dbReference type="NCBI Taxonomy" id="1531"/>
    <lineage>
        <taxon>Bacteria</taxon>
        <taxon>Bacillati</taxon>
        <taxon>Bacillota</taxon>
        <taxon>Clostridia</taxon>
        <taxon>Lachnospirales</taxon>
        <taxon>Lachnospiraceae</taxon>
        <taxon>Enterocloster</taxon>
    </lineage>
</organism>
<evidence type="ECO:0000256" key="2">
    <source>
        <dbReference type="SAM" id="Phobius"/>
    </source>
</evidence>
<protein>
    <submittedName>
        <fullName evidence="3">Uncharacterized protein</fullName>
    </submittedName>
</protein>
<gene>
    <name evidence="3" type="ORF">G5B26_18595</name>
</gene>
<dbReference type="AlphaFoldDB" id="A0ABD6LLK0"/>
<evidence type="ECO:0000313" key="4">
    <source>
        <dbReference type="Proteomes" id="UP000719916"/>
    </source>
</evidence>
<dbReference type="Proteomes" id="UP000719916">
    <property type="component" value="Unassembled WGS sequence"/>
</dbReference>